<name>A0A8D8K690_CULPI</name>
<dbReference type="EMBL" id="HBUE01314155">
    <property type="protein sequence ID" value="CAG6584910.1"/>
    <property type="molecule type" value="Transcribed_RNA"/>
</dbReference>
<dbReference type="AlphaFoldDB" id="A0A8D8K690"/>
<proteinExistence type="predicted"/>
<evidence type="ECO:0000313" key="1">
    <source>
        <dbReference type="EMBL" id="CAG6584910.1"/>
    </source>
</evidence>
<protein>
    <submittedName>
        <fullName evidence="1">(northern house mosquito) hypothetical protein</fullName>
    </submittedName>
</protein>
<reference evidence="1" key="1">
    <citation type="submission" date="2021-05" db="EMBL/GenBank/DDBJ databases">
        <authorList>
            <person name="Alioto T."/>
            <person name="Alioto T."/>
            <person name="Gomez Garrido J."/>
        </authorList>
    </citation>
    <scope>NUCLEOTIDE SEQUENCE</scope>
</reference>
<organism evidence="1">
    <name type="scientific">Culex pipiens</name>
    <name type="common">House mosquito</name>
    <dbReference type="NCBI Taxonomy" id="7175"/>
    <lineage>
        <taxon>Eukaryota</taxon>
        <taxon>Metazoa</taxon>
        <taxon>Ecdysozoa</taxon>
        <taxon>Arthropoda</taxon>
        <taxon>Hexapoda</taxon>
        <taxon>Insecta</taxon>
        <taxon>Pterygota</taxon>
        <taxon>Neoptera</taxon>
        <taxon>Endopterygota</taxon>
        <taxon>Diptera</taxon>
        <taxon>Nematocera</taxon>
        <taxon>Culicoidea</taxon>
        <taxon>Culicidae</taxon>
        <taxon>Culicinae</taxon>
        <taxon>Culicini</taxon>
        <taxon>Culex</taxon>
        <taxon>Culex</taxon>
    </lineage>
</organism>
<dbReference type="EMBL" id="HBUE01207839">
    <property type="protein sequence ID" value="CAG6533036.1"/>
    <property type="molecule type" value="Transcribed_RNA"/>
</dbReference>
<accession>A0A8D8K690</accession>
<sequence>MPVFSLCYSVMKRLFVFCFSSASCQLKKNIVERSFRYNCWKLELLSTQMSATMNFSALLFLVKISRFRMTGKVSIIEINCLFVLHAYVKHYIFFKLNYFTVEEFYAKKNNLVNILKKY</sequence>